<feature type="transmembrane region" description="Helical" evidence="1">
    <location>
        <begin position="55"/>
        <end position="82"/>
    </location>
</feature>
<reference evidence="2" key="1">
    <citation type="submission" date="2024-03" db="EMBL/GenBank/DDBJ databases">
        <title>Complete genome sequence of Mycoplasma gypis type strain B1/T1.</title>
        <authorList>
            <person name="Spergser J."/>
        </authorList>
    </citation>
    <scope>NUCLEOTIDE SEQUENCE [LARGE SCALE GENOMIC DNA]</scope>
    <source>
        <strain evidence="2">B1/T1</strain>
    </source>
</reference>
<feature type="transmembrane region" description="Helical" evidence="1">
    <location>
        <begin position="21"/>
        <end position="40"/>
    </location>
</feature>
<dbReference type="Proteomes" id="UP001460679">
    <property type="component" value="Chromosome"/>
</dbReference>
<keyword evidence="1" id="KW-0812">Transmembrane</keyword>
<accession>A0ABZ2RMT6</accession>
<dbReference type="EMBL" id="CP148066">
    <property type="protein sequence ID" value="WXL28365.1"/>
    <property type="molecule type" value="Genomic_DNA"/>
</dbReference>
<gene>
    <name evidence="2" type="ORF">WG616_03310</name>
</gene>
<dbReference type="RefSeq" id="WP_205499299.1">
    <property type="nucleotide sequence ID" value="NZ_CP148066.1"/>
</dbReference>
<evidence type="ECO:0000256" key="1">
    <source>
        <dbReference type="SAM" id="Phobius"/>
    </source>
</evidence>
<evidence type="ECO:0000313" key="3">
    <source>
        <dbReference type="Proteomes" id="UP001460679"/>
    </source>
</evidence>
<keyword evidence="1" id="KW-0472">Membrane</keyword>
<proteinExistence type="predicted"/>
<keyword evidence="3" id="KW-1185">Reference proteome</keyword>
<feature type="transmembrane region" description="Helical" evidence="1">
    <location>
        <begin position="115"/>
        <end position="134"/>
    </location>
</feature>
<protein>
    <submittedName>
        <fullName evidence="2">Uncharacterized protein</fullName>
    </submittedName>
</protein>
<organism evidence="2 3">
    <name type="scientific">[Mycoplasma] gypis</name>
    <dbReference type="NCBI Taxonomy" id="92404"/>
    <lineage>
        <taxon>Bacteria</taxon>
        <taxon>Bacillati</taxon>
        <taxon>Mycoplasmatota</taxon>
        <taxon>Mycoplasmoidales</taxon>
        <taxon>Metamycoplasmataceae</taxon>
        <taxon>Metamycoplasma</taxon>
    </lineage>
</organism>
<evidence type="ECO:0000313" key="2">
    <source>
        <dbReference type="EMBL" id="WXL28365.1"/>
    </source>
</evidence>
<keyword evidence="1" id="KW-1133">Transmembrane helix</keyword>
<name>A0ABZ2RMT6_9BACT</name>
<feature type="transmembrane region" description="Helical" evidence="1">
    <location>
        <begin position="89"/>
        <end position="109"/>
    </location>
</feature>
<sequence length="162" mass="19032">MKRTQTYKVERVLGLSYHWRIALFGMLFVILPAMILYFAVGKDVDSVYRAYSHALAWWALLLIALLAFFVTIAITILFIRVFKWFGFEVFNFIIPFSLMMYSFLVTSGISWDLWFVRIITPAVLFITVVPTILINKKVAQKKLKIKKELDRIERQKNKSLLD</sequence>